<name>A0ACB8AGB3_9AGAM</name>
<dbReference type="EMBL" id="MU267650">
    <property type="protein sequence ID" value="KAH7912510.1"/>
    <property type="molecule type" value="Genomic_DNA"/>
</dbReference>
<gene>
    <name evidence="1" type="ORF">BJ138DRAFT_784572</name>
</gene>
<sequence length="452" mass="48862">MVLLSDKKYACETCIKGHRSSACKHTDRPLFEIKKKGRPVTQCEHCRELRKTKQVHVKCLCGLQEQGPSTPDPDSGKHATPKVPAVAAFPNGLPEALGALVAPHLHSDGSADSDHSGEQSSAGGCKCNVGGACHCCTPRKPKSRRRSSAQDDKHNSESLTRPVLSHPPPLSSHVLARIAELRPVLPRPSRRDANAVEPLHNPSAGLPHGHGARHHTHDHTLYSPYGRAYEQIHAPEQLYSNRAPILTNETPSFPPPPLNYTADAWPSVEGVAPSACACGDSCRCPGCTLHNNVPIPPGSAYSCCTNPASCTFCLDCTILSMSPNSPNLTDSSTTGQFREFDEWLQQMSASSPTLSHSNSYPLSENLSPMYLNIRRRPVIVVTANVSVPRELAAAHRIAAGAARDANATTTVRKLGLARHLRYQASAELAVHQRKKKLAVQHHPAGLIVFRTL</sequence>
<protein>
    <submittedName>
        <fullName evidence="1">Uncharacterized protein</fullName>
    </submittedName>
</protein>
<evidence type="ECO:0000313" key="2">
    <source>
        <dbReference type="Proteomes" id="UP000790377"/>
    </source>
</evidence>
<evidence type="ECO:0000313" key="1">
    <source>
        <dbReference type="EMBL" id="KAH7912510.1"/>
    </source>
</evidence>
<keyword evidence="2" id="KW-1185">Reference proteome</keyword>
<reference evidence="1" key="1">
    <citation type="journal article" date="2021" name="New Phytol.">
        <title>Evolutionary innovations through gain and loss of genes in the ectomycorrhizal Boletales.</title>
        <authorList>
            <person name="Wu G."/>
            <person name="Miyauchi S."/>
            <person name="Morin E."/>
            <person name="Kuo A."/>
            <person name="Drula E."/>
            <person name="Varga T."/>
            <person name="Kohler A."/>
            <person name="Feng B."/>
            <person name="Cao Y."/>
            <person name="Lipzen A."/>
            <person name="Daum C."/>
            <person name="Hundley H."/>
            <person name="Pangilinan J."/>
            <person name="Johnson J."/>
            <person name="Barry K."/>
            <person name="LaButti K."/>
            <person name="Ng V."/>
            <person name="Ahrendt S."/>
            <person name="Min B."/>
            <person name="Choi I.G."/>
            <person name="Park H."/>
            <person name="Plett J.M."/>
            <person name="Magnuson J."/>
            <person name="Spatafora J.W."/>
            <person name="Nagy L.G."/>
            <person name="Henrissat B."/>
            <person name="Grigoriev I.V."/>
            <person name="Yang Z.L."/>
            <person name="Xu J."/>
            <person name="Martin F.M."/>
        </authorList>
    </citation>
    <scope>NUCLEOTIDE SEQUENCE</scope>
    <source>
        <strain evidence="1">ATCC 28755</strain>
    </source>
</reference>
<dbReference type="Proteomes" id="UP000790377">
    <property type="component" value="Unassembled WGS sequence"/>
</dbReference>
<organism evidence="1 2">
    <name type="scientific">Hygrophoropsis aurantiaca</name>
    <dbReference type="NCBI Taxonomy" id="72124"/>
    <lineage>
        <taxon>Eukaryota</taxon>
        <taxon>Fungi</taxon>
        <taxon>Dikarya</taxon>
        <taxon>Basidiomycota</taxon>
        <taxon>Agaricomycotina</taxon>
        <taxon>Agaricomycetes</taxon>
        <taxon>Agaricomycetidae</taxon>
        <taxon>Boletales</taxon>
        <taxon>Coniophorineae</taxon>
        <taxon>Hygrophoropsidaceae</taxon>
        <taxon>Hygrophoropsis</taxon>
    </lineage>
</organism>
<comment type="caution">
    <text evidence="1">The sequence shown here is derived from an EMBL/GenBank/DDBJ whole genome shotgun (WGS) entry which is preliminary data.</text>
</comment>
<accession>A0ACB8AGB3</accession>
<proteinExistence type="predicted"/>